<protein>
    <submittedName>
        <fullName evidence="1">Uncharacterized protein</fullName>
    </submittedName>
</protein>
<reference evidence="1" key="1">
    <citation type="submission" date="2019-08" db="EMBL/GenBank/DDBJ databases">
        <authorList>
            <person name="Kucharzyk K."/>
            <person name="Murdoch R.W."/>
            <person name="Higgins S."/>
            <person name="Loffler F."/>
        </authorList>
    </citation>
    <scope>NUCLEOTIDE SEQUENCE</scope>
</reference>
<evidence type="ECO:0000313" key="1">
    <source>
        <dbReference type="EMBL" id="MPM71023.1"/>
    </source>
</evidence>
<sequence>MAGAASPKTINNNDITNIDVPAMLPITFSVLTPFVDTYKNTRNIINTIDCKSIGFNSFKVTANSPDGLTAQERATIKPSGF</sequence>
<dbReference type="EMBL" id="VSSQ01023855">
    <property type="protein sequence ID" value="MPM71023.1"/>
    <property type="molecule type" value="Genomic_DNA"/>
</dbReference>
<organism evidence="1">
    <name type="scientific">bioreactor metagenome</name>
    <dbReference type="NCBI Taxonomy" id="1076179"/>
    <lineage>
        <taxon>unclassified sequences</taxon>
        <taxon>metagenomes</taxon>
        <taxon>ecological metagenomes</taxon>
    </lineage>
</organism>
<gene>
    <name evidence="1" type="ORF">SDC9_117986</name>
</gene>
<accession>A0A645C6S8</accession>
<comment type="caution">
    <text evidence="1">The sequence shown here is derived from an EMBL/GenBank/DDBJ whole genome shotgun (WGS) entry which is preliminary data.</text>
</comment>
<proteinExistence type="predicted"/>
<name>A0A645C6S8_9ZZZZ</name>
<dbReference type="AlphaFoldDB" id="A0A645C6S8"/>